<evidence type="ECO:0000256" key="1">
    <source>
        <dbReference type="SAM" id="MobiDB-lite"/>
    </source>
</evidence>
<feature type="region of interest" description="Disordered" evidence="1">
    <location>
        <begin position="361"/>
        <end position="380"/>
    </location>
</feature>
<dbReference type="RefSeq" id="XP_029118527.1">
    <property type="nucleotide sequence ID" value="XM_029262694.1"/>
</dbReference>
<keyword evidence="3" id="KW-1185">Reference proteome</keyword>
<reference evidence="4" key="1">
    <citation type="submission" date="2025-08" db="UniProtKB">
        <authorList>
            <consortium name="RefSeq"/>
        </authorList>
    </citation>
    <scope>IDENTIFICATION</scope>
</reference>
<feature type="signal peptide" evidence="2">
    <location>
        <begin position="1"/>
        <end position="20"/>
    </location>
</feature>
<keyword evidence="2" id="KW-0732">Signal</keyword>
<evidence type="ECO:0000313" key="3">
    <source>
        <dbReference type="Proteomes" id="UP000504607"/>
    </source>
</evidence>
<sequence>MEIVLPLCIMMLTIFGVASSLQPGQRSGSLLSMTWTMRMRIGFKSSTMKRKSLHLKSLRLCCLSWRFWIIKLEKEQESLLLLLVLLFLFFYSYIPQLRPCKSSQQDLQFSSLYTIIGKQSESDGKNLSCGACSLLHQLMIQIHTMCLDQEKKLTAFTQEGCKGGRTMSSPLKNFARRNLDQARTVLGALIEREEKKREVMESEVSLQRIQIKYKHQAQLVEDGFALSGFPSNSWKFVSSEDDFFDSDDTTSGHRHAPSAALQKPPFTDSKLIVVPAGRMKHEMRRRPLPHRWLHKKDLDEPVLLFTRPLDRDKLASAGIVQPPDPPAENGPAAPPYRFQGRIGRGGRIIFDRRSPRLQAPIVNEVNPYVPPNSRPPQPNG</sequence>
<dbReference type="GO" id="GO:0006357">
    <property type="term" value="P:regulation of transcription by RNA polymerase II"/>
    <property type="evidence" value="ECO:0007669"/>
    <property type="project" value="InterPro"/>
</dbReference>
<feature type="compositionally biased region" description="Pro residues" evidence="1">
    <location>
        <begin position="322"/>
        <end position="334"/>
    </location>
</feature>
<name>A0A8N4I779_ELAGV</name>
<dbReference type="AlphaFoldDB" id="A0A8N4I779"/>
<feature type="region of interest" description="Disordered" evidence="1">
    <location>
        <begin position="316"/>
        <end position="340"/>
    </location>
</feature>
<evidence type="ECO:0000256" key="2">
    <source>
        <dbReference type="SAM" id="SignalP"/>
    </source>
</evidence>
<dbReference type="GO" id="GO:0035267">
    <property type="term" value="C:NuA4 histone acetyltransferase complex"/>
    <property type="evidence" value="ECO:0007669"/>
    <property type="project" value="InterPro"/>
</dbReference>
<proteinExistence type="predicted"/>
<gene>
    <name evidence="4" type="primary">LOC105038983</name>
</gene>
<dbReference type="PANTHER" id="PTHR14898">
    <property type="entry name" value="ENHANCER OF POLYCOMB"/>
    <property type="match status" value="1"/>
</dbReference>
<protein>
    <submittedName>
        <fullName evidence="4">Uncharacterized protein LOC105038983 isoform X2</fullName>
    </submittedName>
</protein>
<dbReference type="Proteomes" id="UP000504607">
    <property type="component" value="Chromosome 2"/>
</dbReference>
<accession>A0A8N4I779</accession>
<organism evidence="3 4">
    <name type="scientific">Elaeis guineensis var. tenera</name>
    <name type="common">Oil palm</name>
    <dbReference type="NCBI Taxonomy" id="51953"/>
    <lineage>
        <taxon>Eukaryota</taxon>
        <taxon>Viridiplantae</taxon>
        <taxon>Streptophyta</taxon>
        <taxon>Embryophyta</taxon>
        <taxon>Tracheophyta</taxon>
        <taxon>Spermatophyta</taxon>
        <taxon>Magnoliopsida</taxon>
        <taxon>Liliopsida</taxon>
        <taxon>Arecaceae</taxon>
        <taxon>Arecoideae</taxon>
        <taxon>Cocoseae</taxon>
        <taxon>Elaeidinae</taxon>
        <taxon>Elaeis</taxon>
    </lineage>
</organism>
<dbReference type="InterPro" id="IPR024943">
    <property type="entry name" value="Enhancer_polycomb"/>
</dbReference>
<evidence type="ECO:0000313" key="4">
    <source>
        <dbReference type="RefSeq" id="XP_029118527.1"/>
    </source>
</evidence>
<feature type="compositionally biased region" description="Pro residues" evidence="1">
    <location>
        <begin position="368"/>
        <end position="380"/>
    </location>
</feature>
<feature type="chain" id="PRO_5035429228" evidence="2">
    <location>
        <begin position="21"/>
        <end position="380"/>
    </location>
</feature>